<evidence type="ECO:0000313" key="2">
    <source>
        <dbReference type="EMBL" id="MFC1406791.1"/>
    </source>
</evidence>
<name>A0ABV6UZF6_9ACTN</name>
<organism evidence="2 3">
    <name type="scientific">Streptacidiphilus cavernicola</name>
    <dbReference type="NCBI Taxonomy" id="3342716"/>
    <lineage>
        <taxon>Bacteria</taxon>
        <taxon>Bacillati</taxon>
        <taxon>Actinomycetota</taxon>
        <taxon>Actinomycetes</taxon>
        <taxon>Kitasatosporales</taxon>
        <taxon>Streptomycetaceae</taxon>
        <taxon>Streptacidiphilus</taxon>
    </lineage>
</organism>
<dbReference type="SUPFAM" id="SSF48452">
    <property type="entry name" value="TPR-like"/>
    <property type="match status" value="2"/>
</dbReference>
<accession>A0ABV6UZF6</accession>
<feature type="region of interest" description="Disordered" evidence="1">
    <location>
        <begin position="444"/>
        <end position="463"/>
    </location>
</feature>
<evidence type="ECO:0000313" key="3">
    <source>
        <dbReference type="Proteomes" id="UP001592528"/>
    </source>
</evidence>
<sequence length="1025" mass="109926">MTGGETPGGEMAGQGDEEARIRAALWENHRAPNGAQRNARGEELVAAAEATGDAALLLDTLSHLITAYEYSAERSKMFVPFARMLRMWDEDPAVFNDQSTYELFWRFKWVTSSMLDYPEIPLSSIEDWLVEMERRYRIAGYNARTVRVQDFYVARHLGDLPRAEAAYADWLAGERDRMSDCHACEACNQGCWEVRQGRDEVALDRWAEVLAGRLTCAEEPHRVLAYSLLPLLRLGRVDEARTNHLRGYRMARGNESLLPSVGRHIEFCALTGNEARGLEILAEHAQHLTGAGNPDSVLSFAEAALVLLDRLLVLGLAEQQVVGPAVAGGSGGGGGSDWTVASLREHVETLRVGLVQRFDRRNGTDAVSRESAERIAVQPLLERMPLGLSAVLPGAARPAVPAPLPTPAAGFDEQLAEARRLRDLGHPASRQAWLAVEVALRDGAGSGDGAGPGEQTGAGDREPEPLLRAELAAQRGIRHGRQDSAAARDAFEAAVAAYLEAGRPGDAAVNQGRAAVALALAADRSDGDGDLDRARALADSAVAAARAAVADGSANSRHLASALLNRAKVHTVEALEGHAESARTPAHAALDETVALAADEQVRAALDEAEATRMVCVLADARHNRAALFGDRPEAAAAELRAAADGYLSVDRPWNAAEPLVPLARIQAQTGDLTTAEATAVEGLAHGGDLLDVEEAGLLHLLLADLLGHREAYEEAVRHALEATRRLDEAGLSAGPGAGARYRLARSYQALGRHVEAAEVLQAALPDLLAHGDQAAVTARQTLAESLTELREHAAAAEQYALAAPIVEGWGEPFPMAQIASRAAEALSAAGRAEEAEAAYVRAQALWQQAGIAGMVVRTLRARAWLTFRHGRTAEQGRALMLEAEQTARQALAEPDLDPERAEELRREHADTWRQLGGLLRDVAEDDGWDGHELDTDQQTALFAEAWESFRRAADAFADCGESALGQHAQALLDAAAIRIGQGEHESAAVEAEAVRTLAKEHPGVLDPVAQRAEAMLSWLERQEG</sequence>
<protein>
    <submittedName>
        <fullName evidence="2">Tetratricopeptide repeat protein</fullName>
    </submittedName>
</protein>
<dbReference type="Proteomes" id="UP001592528">
    <property type="component" value="Unassembled WGS sequence"/>
</dbReference>
<proteinExistence type="predicted"/>
<dbReference type="Gene3D" id="1.25.40.10">
    <property type="entry name" value="Tetratricopeptide repeat domain"/>
    <property type="match status" value="1"/>
</dbReference>
<dbReference type="InterPro" id="IPR011990">
    <property type="entry name" value="TPR-like_helical_dom_sf"/>
</dbReference>
<feature type="compositionally biased region" description="Gly residues" evidence="1">
    <location>
        <begin position="444"/>
        <end position="456"/>
    </location>
</feature>
<reference evidence="2 3" key="1">
    <citation type="submission" date="2024-09" db="EMBL/GenBank/DDBJ databases">
        <authorList>
            <person name="Lee S.D."/>
        </authorList>
    </citation>
    <scope>NUCLEOTIDE SEQUENCE [LARGE SCALE GENOMIC DNA]</scope>
    <source>
        <strain evidence="2 3">N1-5</strain>
    </source>
</reference>
<evidence type="ECO:0000256" key="1">
    <source>
        <dbReference type="SAM" id="MobiDB-lite"/>
    </source>
</evidence>
<comment type="caution">
    <text evidence="2">The sequence shown here is derived from an EMBL/GenBank/DDBJ whole genome shotgun (WGS) entry which is preliminary data.</text>
</comment>
<keyword evidence="3" id="KW-1185">Reference proteome</keyword>
<gene>
    <name evidence="2" type="ORF">ACEZDJ_36455</name>
</gene>
<dbReference type="RefSeq" id="WP_051726608.1">
    <property type="nucleotide sequence ID" value="NZ_JBHEZZ010000033.1"/>
</dbReference>
<dbReference type="EMBL" id="JBHEZZ010000033">
    <property type="protein sequence ID" value="MFC1406791.1"/>
    <property type="molecule type" value="Genomic_DNA"/>
</dbReference>